<dbReference type="Proteomes" id="UP000653578">
    <property type="component" value="Unassembled WGS sequence"/>
</dbReference>
<dbReference type="PANTHER" id="PTHR43744:SF9">
    <property type="entry name" value="POLYGALACTURONAN_RHAMNOGALACTURONAN TRANSPORT SYSTEM PERMEASE PROTEIN YTCP"/>
    <property type="match status" value="1"/>
</dbReference>
<feature type="transmembrane region" description="Helical" evidence="7">
    <location>
        <begin position="185"/>
        <end position="210"/>
    </location>
</feature>
<keyword evidence="4 7" id="KW-0812">Transmembrane</keyword>
<evidence type="ECO:0000256" key="4">
    <source>
        <dbReference type="ARBA" id="ARBA00022692"/>
    </source>
</evidence>
<evidence type="ECO:0000256" key="5">
    <source>
        <dbReference type="ARBA" id="ARBA00022989"/>
    </source>
</evidence>
<organism evidence="9 10">
    <name type="scientific">Paenibacillus plantarum</name>
    <dbReference type="NCBI Taxonomy" id="2654975"/>
    <lineage>
        <taxon>Bacteria</taxon>
        <taxon>Bacillati</taxon>
        <taxon>Bacillota</taxon>
        <taxon>Bacilli</taxon>
        <taxon>Bacillales</taxon>
        <taxon>Paenibacillaceae</taxon>
        <taxon>Paenibacillus</taxon>
    </lineage>
</organism>
<evidence type="ECO:0000256" key="2">
    <source>
        <dbReference type="ARBA" id="ARBA00022448"/>
    </source>
</evidence>
<reference evidence="9 10" key="1">
    <citation type="submission" date="2019-10" db="EMBL/GenBank/DDBJ databases">
        <title>Description of Paenibacillus humi sp. nov.</title>
        <authorList>
            <person name="Carlier A."/>
            <person name="Qi S."/>
        </authorList>
    </citation>
    <scope>NUCLEOTIDE SEQUENCE [LARGE SCALE GENOMIC DNA]</scope>
    <source>
        <strain evidence="9 10">LMG 31461</strain>
    </source>
</reference>
<protein>
    <submittedName>
        <fullName evidence="9">ABC transporter permease subunit</fullName>
    </submittedName>
</protein>
<evidence type="ECO:0000256" key="3">
    <source>
        <dbReference type="ARBA" id="ARBA00022475"/>
    </source>
</evidence>
<feature type="transmembrane region" description="Helical" evidence="7">
    <location>
        <begin position="264"/>
        <end position="281"/>
    </location>
</feature>
<evidence type="ECO:0000256" key="6">
    <source>
        <dbReference type="ARBA" id="ARBA00023136"/>
    </source>
</evidence>
<evidence type="ECO:0000256" key="1">
    <source>
        <dbReference type="ARBA" id="ARBA00004651"/>
    </source>
</evidence>
<evidence type="ECO:0000259" key="8">
    <source>
        <dbReference type="PROSITE" id="PS50928"/>
    </source>
</evidence>
<dbReference type="CDD" id="cd06261">
    <property type="entry name" value="TM_PBP2"/>
    <property type="match status" value="1"/>
</dbReference>
<dbReference type="PANTHER" id="PTHR43744">
    <property type="entry name" value="ABC TRANSPORTER PERMEASE PROTEIN MG189-RELATED-RELATED"/>
    <property type="match status" value="1"/>
</dbReference>
<feature type="transmembrane region" description="Helical" evidence="7">
    <location>
        <begin position="112"/>
        <end position="131"/>
    </location>
</feature>
<dbReference type="Gene3D" id="1.10.3720.10">
    <property type="entry name" value="MetI-like"/>
    <property type="match status" value="1"/>
</dbReference>
<feature type="transmembrane region" description="Helical" evidence="7">
    <location>
        <begin position="82"/>
        <end position="100"/>
    </location>
</feature>
<dbReference type="InterPro" id="IPR000515">
    <property type="entry name" value="MetI-like"/>
</dbReference>
<dbReference type="EMBL" id="WHNY01000004">
    <property type="protein sequence ID" value="NOU62621.1"/>
    <property type="molecule type" value="Genomic_DNA"/>
</dbReference>
<dbReference type="Pfam" id="PF00528">
    <property type="entry name" value="BPD_transp_1"/>
    <property type="match status" value="1"/>
</dbReference>
<dbReference type="RefSeq" id="WP_171628433.1">
    <property type="nucleotide sequence ID" value="NZ_WHNY01000004.1"/>
</dbReference>
<proteinExistence type="inferred from homology"/>
<comment type="similarity">
    <text evidence="7">Belongs to the binding-protein-dependent transport system permease family.</text>
</comment>
<dbReference type="SUPFAM" id="SSF161098">
    <property type="entry name" value="MetI-like"/>
    <property type="match status" value="1"/>
</dbReference>
<keyword evidence="2 7" id="KW-0813">Transport</keyword>
<keyword evidence="10" id="KW-1185">Reference proteome</keyword>
<name>A0ABX1X2J6_9BACL</name>
<evidence type="ECO:0000256" key="7">
    <source>
        <dbReference type="RuleBase" id="RU363032"/>
    </source>
</evidence>
<feature type="domain" description="ABC transmembrane type-1" evidence="8">
    <location>
        <begin position="71"/>
        <end position="278"/>
    </location>
</feature>
<evidence type="ECO:0000313" key="10">
    <source>
        <dbReference type="Proteomes" id="UP000653578"/>
    </source>
</evidence>
<gene>
    <name evidence="9" type="ORF">GC096_01000</name>
</gene>
<sequence>MVDRYSWSRWLFVVLNYTFLILLAVLCFLPLIHVLAISLSSNLAVSAGLVKLWPKDLTFISYEFILRKSEFLLSLLVTLKRVLLGVAVNMLLTILAAYPLSKESSEFKGRTVYVWILVFTMLFSGGLIPLYMTVKTLGMLDSIWSLILPHALPVFNVVLLLNFFRGIPKELEEAAFIDGAGYMRILWKVYVPLSMPSIATLTLFATVGHWNAWFDGLIFMNSPANYPLQSYLYTIVNNVDAIMGNLDLVNIKLYEEVSSRTAKAAQIFLGALPILLLYPFLQRFFIKGIVVGSVKG</sequence>
<feature type="transmembrane region" description="Helical" evidence="7">
    <location>
        <begin position="12"/>
        <end position="36"/>
    </location>
</feature>
<dbReference type="PROSITE" id="PS50928">
    <property type="entry name" value="ABC_TM1"/>
    <property type="match status" value="1"/>
</dbReference>
<accession>A0ABX1X2J6</accession>
<evidence type="ECO:0000313" key="9">
    <source>
        <dbReference type="EMBL" id="NOU62621.1"/>
    </source>
</evidence>
<keyword evidence="5 7" id="KW-1133">Transmembrane helix</keyword>
<feature type="transmembrane region" description="Helical" evidence="7">
    <location>
        <begin position="143"/>
        <end position="164"/>
    </location>
</feature>
<comment type="caution">
    <text evidence="9">The sequence shown here is derived from an EMBL/GenBank/DDBJ whole genome shotgun (WGS) entry which is preliminary data.</text>
</comment>
<dbReference type="InterPro" id="IPR035906">
    <property type="entry name" value="MetI-like_sf"/>
</dbReference>
<keyword evidence="3" id="KW-1003">Cell membrane</keyword>
<comment type="subcellular location">
    <subcellularLocation>
        <location evidence="1 7">Cell membrane</location>
        <topology evidence="1 7">Multi-pass membrane protein</topology>
    </subcellularLocation>
</comment>
<keyword evidence="6 7" id="KW-0472">Membrane</keyword>